<dbReference type="PANTHER" id="PTHR23084">
    <property type="entry name" value="PHOSPHATIDYLINOSITOL-4-PHOSPHATE 5-KINASE RELATED"/>
    <property type="match status" value="1"/>
</dbReference>
<dbReference type="GO" id="GO:0016020">
    <property type="term" value="C:membrane"/>
    <property type="evidence" value="ECO:0007669"/>
    <property type="project" value="UniProtKB-ARBA"/>
</dbReference>
<evidence type="ECO:0000256" key="1">
    <source>
        <dbReference type="ARBA" id="ARBA00022737"/>
    </source>
</evidence>
<dbReference type="PANTHER" id="PTHR23084:SF263">
    <property type="entry name" value="MORN REPEAT-CONTAINING PROTEIN 1"/>
    <property type="match status" value="1"/>
</dbReference>
<dbReference type="EMBL" id="HBDZ01004626">
    <property type="protein sequence ID" value="CAD8234375.1"/>
    <property type="molecule type" value="Transcribed_RNA"/>
</dbReference>
<dbReference type="SUPFAM" id="SSF82185">
    <property type="entry name" value="Histone H3 K4-specific methyltransferase SET7/9 N-terminal domain"/>
    <property type="match status" value="1"/>
</dbReference>
<accession>A0A7R9TFR9</accession>
<name>A0A7R9TFR9_9VIRI</name>
<dbReference type="SMART" id="SM00698">
    <property type="entry name" value="MORN"/>
    <property type="match status" value="3"/>
</dbReference>
<evidence type="ECO:0000313" key="3">
    <source>
        <dbReference type="EMBL" id="CAD8234375.1"/>
    </source>
</evidence>
<sequence>MGERPADFEARLWPQWESIVYPDGTRYEGLTKEGLCHVRGVMTYGDTGETYAGEFGENSMNGLGEYRWSDGSLYQGQWKDNNQHGCGVKVYPRPGEEPDVEAGEWIYDVYVGDANQCSVQEAFETAAEARYLAERARLFQGKPDGQSMMEEMDKRDAAGNLTRSAAQEIMMTQSGLHYPEGTQYLAPGPVGDAYAVPEATAENTLGGYATPARRARYGQQQAAWIREIYRVPFEEMAPLTAEEKAAKAKREAEMLASQDDEDEDEDEEDDEDEDEDESEEEESEEESESDDDDDSDEE</sequence>
<gene>
    <name evidence="3" type="ORF">PCOL08062_LOCUS3538</name>
</gene>
<evidence type="ECO:0008006" key="4">
    <source>
        <dbReference type="Google" id="ProtNLM"/>
    </source>
</evidence>
<dbReference type="InterPro" id="IPR003409">
    <property type="entry name" value="MORN"/>
</dbReference>
<reference evidence="3" key="1">
    <citation type="submission" date="2021-01" db="EMBL/GenBank/DDBJ databases">
        <authorList>
            <person name="Corre E."/>
            <person name="Pelletier E."/>
            <person name="Niang G."/>
            <person name="Scheremetjew M."/>
            <person name="Finn R."/>
            <person name="Kale V."/>
            <person name="Holt S."/>
            <person name="Cochrane G."/>
            <person name="Meng A."/>
            <person name="Brown T."/>
            <person name="Cohen L."/>
        </authorList>
    </citation>
    <scope>NUCLEOTIDE SEQUENCE</scope>
    <source>
        <strain evidence="3">CCMP1413</strain>
    </source>
</reference>
<protein>
    <recommendedName>
        <fullName evidence="4">MORN repeat-containing protein 5</fullName>
    </recommendedName>
</protein>
<evidence type="ECO:0000256" key="2">
    <source>
        <dbReference type="SAM" id="MobiDB-lite"/>
    </source>
</evidence>
<feature type="region of interest" description="Disordered" evidence="2">
    <location>
        <begin position="242"/>
        <end position="298"/>
    </location>
</feature>
<organism evidence="3">
    <name type="scientific">Prasinoderma coloniale</name>
    <dbReference type="NCBI Taxonomy" id="156133"/>
    <lineage>
        <taxon>Eukaryota</taxon>
        <taxon>Viridiplantae</taxon>
        <taxon>Prasinodermophyta</taxon>
        <taxon>Prasinodermophyceae</taxon>
        <taxon>Prasinodermales</taxon>
        <taxon>Prasinodermaceae</taxon>
        <taxon>Prasinoderma</taxon>
    </lineage>
</organism>
<dbReference type="AlphaFoldDB" id="A0A7R9TFR9"/>
<proteinExistence type="predicted"/>
<dbReference type="Gene3D" id="2.20.110.10">
    <property type="entry name" value="Histone H3 K4-specific methyltransferase SET7/9 N-terminal domain"/>
    <property type="match status" value="1"/>
</dbReference>
<feature type="compositionally biased region" description="Basic and acidic residues" evidence="2">
    <location>
        <begin position="242"/>
        <end position="253"/>
    </location>
</feature>
<keyword evidence="1" id="KW-0677">Repeat</keyword>
<dbReference type="Pfam" id="PF02493">
    <property type="entry name" value="MORN"/>
    <property type="match status" value="3"/>
</dbReference>
<feature type="compositionally biased region" description="Acidic residues" evidence="2">
    <location>
        <begin position="258"/>
        <end position="298"/>
    </location>
</feature>